<proteinExistence type="predicted"/>
<accession>H8MFG9</accession>
<dbReference type="PANTHER" id="PTHR43328">
    <property type="entry name" value="ACETYLTRANSFERASE-RELATED"/>
    <property type="match status" value="1"/>
</dbReference>
<dbReference type="KEGG" id="ccx:COCOR_05699"/>
<dbReference type="eggNOG" id="COG1670">
    <property type="taxonomic scope" value="Bacteria"/>
</dbReference>
<evidence type="ECO:0000313" key="3">
    <source>
        <dbReference type="Proteomes" id="UP000007587"/>
    </source>
</evidence>
<dbReference type="Gene3D" id="3.40.630.30">
    <property type="match status" value="1"/>
</dbReference>
<dbReference type="AlphaFoldDB" id="H8MFG9"/>
<dbReference type="EMBL" id="CP003389">
    <property type="protein sequence ID" value="AFE06527.1"/>
    <property type="molecule type" value="Genomic_DNA"/>
</dbReference>
<dbReference type="InParanoid" id="H8MFG9"/>
<dbReference type="InterPro" id="IPR016181">
    <property type="entry name" value="Acyl_CoA_acyltransferase"/>
</dbReference>
<dbReference type="Proteomes" id="UP000007587">
    <property type="component" value="Chromosome"/>
</dbReference>
<reference evidence="3" key="2">
    <citation type="submission" date="2012-03" db="EMBL/GenBank/DDBJ databases">
        <title>Genome sequence of the fruiting myxobacterium Corallococcus coralloides DSM 2259.</title>
        <authorList>
            <person name="Huntley S."/>
            <person name="Zhang Y."/>
            <person name="Treuner-Lange A."/>
            <person name="Sensen C.W."/>
            <person name="Sogaard-Andersen L."/>
        </authorList>
    </citation>
    <scope>NUCLEOTIDE SEQUENCE [LARGE SCALE GENOMIC DNA]</scope>
    <source>
        <strain evidence="3">ATCC 25202 / DSM 2259 / NBRC 100086 / M2</strain>
    </source>
</reference>
<dbReference type="STRING" id="1144275.COCOR_05699"/>
<dbReference type="SUPFAM" id="SSF55729">
    <property type="entry name" value="Acyl-CoA N-acyltransferases (Nat)"/>
    <property type="match status" value="1"/>
</dbReference>
<dbReference type="PANTHER" id="PTHR43328:SF1">
    <property type="entry name" value="N-ACETYLTRANSFERASE DOMAIN-CONTAINING PROTEIN"/>
    <property type="match status" value="1"/>
</dbReference>
<dbReference type="GO" id="GO:0016747">
    <property type="term" value="F:acyltransferase activity, transferring groups other than amino-acyl groups"/>
    <property type="evidence" value="ECO:0007669"/>
    <property type="project" value="InterPro"/>
</dbReference>
<keyword evidence="2" id="KW-0808">Transferase</keyword>
<evidence type="ECO:0000259" key="1">
    <source>
        <dbReference type="PROSITE" id="PS51186"/>
    </source>
</evidence>
<sequence length="151" mass="17033">MVILRNVTDEDLPIFFEHQRDAVALRMAAFPSREHDAFLTHWRTKVLRPENANRTIVVGGLVAGYISSWEQDGKRLVAYWMGREHWGKGIATQALSEFLVLVPIRPLHAWVAVHNVGSIRVLEKCGFRTVAQENPQHADGVAEVLMTLGPK</sequence>
<reference evidence="2 3" key="1">
    <citation type="journal article" date="2012" name="J. Bacteriol.">
        <title>Complete Genome Sequence of the Fruiting Myxobacterium Corallococcus coralloides DSM 2259.</title>
        <authorList>
            <person name="Huntley S."/>
            <person name="Zhang Y."/>
            <person name="Treuner-Lange A."/>
            <person name="Kneip S."/>
            <person name="Sensen C.W."/>
            <person name="Sogaard-Andersen L."/>
        </authorList>
    </citation>
    <scope>NUCLEOTIDE SEQUENCE [LARGE SCALE GENOMIC DNA]</scope>
    <source>
        <strain evidence="3">ATCC 25202 / DSM 2259 / NBRC 100086 / M2</strain>
    </source>
</reference>
<dbReference type="HOGENOM" id="CLU_013985_31_0_7"/>
<dbReference type="PROSITE" id="PS51186">
    <property type="entry name" value="GNAT"/>
    <property type="match status" value="1"/>
</dbReference>
<name>H8MFG9_CORCM</name>
<gene>
    <name evidence="2" type="ordered locus">COCOR_05699</name>
</gene>
<feature type="domain" description="N-acetyltransferase" evidence="1">
    <location>
        <begin position="2"/>
        <end position="151"/>
    </location>
</feature>
<dbReference type="InterPro" id="IPR000182">
    <property type="entry name" value="GNAT_dom"/>
</dbReference>
<organism evidence="2 3">
    <name type="scientific">Corallococcus coralloides (strain ATCC 25202 / DSM 2259 / NBRC 100086 / M2)</name>
    <name type="common">Myxococcus coralloides</name>
    <dbReference type="NCBI Taxonomy" id="1144275"/>
    <lineage>
        <taxon>Bacteria</taxon>
        <taxon>Pseudomonadati</taxon>
        <taxon>Myxococcota</taxon>
        <taxon>Myxococcia</taxon>
        <taxon>Myxococcales</taxon>
        <taxon>Cystobacterineae</taxon>
        <taxon>Myxococcaceae</taxon>
        <taxon>Corallococcus</taxon>
    </lineage>
</organism>
<keyword evidence="3" id="KW-1185">Reference proteome</keyword>
<evidence type="ECO:0000313" key="2">
    <source>
        <dbReference type="EMBL" id="AFE06527.1"/>
    </source>
</evidence>
<protein>
    <submittedName>
        <fullName evidence="2">Acetyltransferase</fullName>
    </submittedName>
</protein>
<dbReference type="Pfam" id="PF13302">
    <property type="entry name" value="Acetyltransf_3"/>
    <property type="match status" value="1"/>
</dbReference>